<proteinExistence type="predicted"/>
<keyword evidence="1" id="KW-0833">Ubl conjugation pathway</keyword>
<organism evidence="4">
    <name type="scientific">Dunaliella tertiolecta</name>
    <name type="common">Green alga</name>
    <dbReference type="NCBI Taxonomy" id="3047"/>
    <lineage>
        <taxon>Eukaryota</taxon>
        <taxon>Viridiplantae</taxon>
        <taxon>Chlorophyta</taxon>
        <taxon>core chlorophytes</taxon>
        <taxon>Chlorophyceae</taxon>
        <taxon>CS clade</taxon>
        <taxon>Chlamydomonadales</taxon>
        <taxon>Dunaliellaceae</taxon>
        <taxon>Dunaliella</taxon>
    </lineage>
</organism>
<dbReference type="InterPro" id="IPR036047">
    <property type="entry name" value="F-box-like_dom_sf"/>
</dbReference>
<dbReference type="PROSITE" id="PS50181">
    <property type="entry name" value="FBOX"/>
    <property type="match status" value="1"/>
</dbReference>
<dbReference type="PANTHER" id="PTHR12874">
    <property type="entry name" value="F-BOX ONLY PROTEIN 48-RELATED"/>
    <property type="match status" value="1"/>
</dbReference>
<accession>A0A7S3QWH6</accession>
<feature type="domain" description="F-box" evidence="3">
    <location>
        <begin position="48"/>
        <end position="94"/>
    </location>
</feature>
<dbReference type="InterPro" id="IPR045464">
    <property type="entry name" value="Hrt3/FBXO9_C"/>
</dbReference>
<dbReference type="Pfam" id="PF12937">
    <property type="entry name" value="F-box-like"/>
    <property type="match status" value="1"/>
</dbReference>
<dbReference type="AlphaFoldDB" id="A0A7S3QWH6"/>
<evidence type="ECO:0000256" key="1">
    <source>
        <dbReference type="ARBA" id="ARBA00022786"/>
    </source>
</evidence>
<dbReference type="PANTHER" id="PTHR12874:SF9">
    <property type="entry name" value="F-BOX ONLY PROTEIN 48"/>
    <property type="match status" value="1"/>
</dbReference>
<gene>
    <name evidence="4" type="ORF">DTER00134_LOCUS9950</name>
</gene>
<dbReference type="GO" id="GO:0005737">
    <property type="term" value="C:cytoplasm"/>
    <property type="evidence" value="ECO:0007669"/>
    <property type="project" value="TreeGrafter"/>
</dbReference>
<dbReference type="SUPFAM" id="SSF81383">
    <property type="entry name" value="F-box domain"/>
    <property type="match status" value="1"/>
</dbReference>
<dbReference type="EMBL" id="HBIP01016948">
    <property type="protein sequence ID" value="CAE0494877.1"/>
    <property type="molecule type" value="Transcribed_RNA"/>
</dbReference>
<dbReference type="GO" id="GO:0019005">
    <property type="term" value="C:SCF ubiquitin ligase complex"/>
    <property type="evidence" value="ECO:0007669"/>
    <property type="project" value="TreeGrafter"/>
</dbReference>
<dbReference type="SMART" id="SM00256">
    <property type="entry name" value="FBOX"/>
    <property type="match status" value="1"/>
</dbReference>
<feature type="region of interest" description="Disordered" evidence="2">
    <location>
        <begin position="288"/>
        <end position="325"/>
    </location>
</feature>
<reference evidence="4" key="1">
    <citation type="submission" date="2021-01" db="EMBL/GenBank/DDBJ databases">
        <authorList>
            <person name="Corre E."/>
            <person name="Pelletier E."/>
            <person name="Niang G."/>
            <person name="Scheremetjew M."/>
            <person name="Finn R."/>
            <person name="Kale V."/>
            <person name="Holt S."/>
            <person name="Cochrane G."/>
            <person name="Meng A."/>
            <person name="Brown T."/>
            <person name="Cohen L."/>
        </authorList>
    </citation>
    <scope>NUCLEOTIDE SEQUENCE</scope>
    <source>
        <strain evidence="4">CCMP1320</strain>
    </source>
</reference>
<name>A0A7S3QWH6_DUNTE</name>
<protein>
    <recommendedName>
        <fullName evidence="3">F-box domain-containing protein</fullName>
    </recommendedName>
</protein>
<evidence type="ECO:0000313" key="4">
    <source>
        <dbReference type="EMBL" id="CAE0494877.1"/>
    </source>
</evidence>
<evidence type="ECO:0000256" key="2">
    <source>
        <dbReference type="SAM" id="MobiDB-lite"/>
    </source>
</evidence>
<dbReference type="Gene3D" id="1.20.1280.50">
    <property type="match status" value="1"/>
</dbReference>
<dbReference type="GO" id="GO:0031146">
    <property type="term" value="P:SCF-dependent proteasomal ubiquitin-dependent protein catabolic process"/>
    <property type="evidence" value="ECO:0007669"/>
    <property type="project" value="TreeGrafter"/>
</dbReference>
<dbReference type="InterPro" id="IPR001810">
    <property type="entry name" value="F-box_dom"/>
</dbReference>
<dbReference type="Pfam" id="PF19270">
    <property type="entry name" value="FBO_C"/>
    <property type="match status" value="1"/>
</dbReference>
<evidence type="ECO:0000259" key="3">
    <source>
        <dbReference type="PROSITE" id="PS50181"/>
    </source>
</evidence>
<sequence>MGAHSLSQDPSPAELWLHTYSASTYRPWFALYGRFLGKKRSEGEEVELAPVQHLPDELQTLVLERLPTYALGMVACVCKSFRDLVEQPRLWELACNEVFSISHPDKASLRKLAVEHYRGCWKRMFIHHPHMRFDGLYVSRNTYIRTGITEWVVRKSCSPVQIVVYFRYYRFFPDGTMLYCTSPIPVASVAKAMAGPLSHFQQQQQQQQQHDGRRHSVFLGRWTIKGSKVWAVVRYPNSWSTEIRSRFTLRSTHVGANNRLDIESIQSYDRELRMGSSMLPAQQLEERYGIPPSNSSTSPHPEAEPGEGEAVRKQHRRGTNSAVHVPWEQVNTSVLNLPPSQMDMFIPG</sequence>